<dbReference type="SUPFAM" id="SSF47769">
    <property type="entry name" value="SAM/Pointed domain"/>
    <property type="match status" value="1"/>
</dbReference>
<reference evidence="2 3" key="1">
    <citation type="submission" date="2021-06" db="EMBL/GenBank/DDBJ databases">
        <authorList>
            <person name="Palmer J.M."/>
        </authorList>
    </citation>
    <scope>NUCLEOTIDE SEQUENCE [LARGE SCALE GENOMIC DNA]</scope>
    <source>
        <strain evidence="2 3">GA_2019</strain>
        <tissue evidence="2">Muscle</tissue>
    </source>
</reference>
<dbReference type="Gene3D" id="1.10.150.50">
    <property type="entry name" value="Transcription Factor, Ets-1"/>
    <property type="match status" value="1"/>
</dbReference>
<comment type="caution">
    <text evidence="2">The sequence shown here is derived from an EMBL/GenBank/DDBJ whole genome shotgun (WGS) entry which is preliminary data.</text>
</comment>
<evidence type="ECO:0000313" key="2">
    <source>
        <dbReference type="EMBL" id="MEQ2170253.1"/>
    </source>
</evidence>
<dbReference type="EMBL" id="JAHRIO010037250">
    <property type="protein sequence ID" value="MEQ2170253.1"/>
    <property type="molecule type" value="Genomic_DNA"/>
</dbReference>
<dbReference type="InterPro" id="IPR013761">
    <property type="entry name" value="SAM/pointed_sf"/>
</dbReference>
<dbReference type="SMART" id="SM00454">
    <property type="entry name" value="SAM"/>
    <property type="match status" value="1"/>
</dbReference>
<dbReference type="Proteomes" id="UP001476798">
    <property type="component" value="Unassembled WGS sequence"/>
</dbReference>
<dbReference type="InterPro" id="IPR001660">
    <property type="entry name" value="SAM"/>
</dbReference>
<gene>
    <name evidence="2" type="ORF">GOODEAATRI_033674</name>
</gene>
<dbReference type="PROSITE" id="PS50105">
    <property type="entry name" value="SAM_DOMAIN"/>
    <property type="match status" value="1"/>
</dbReference>
<organism evidence="2 3">
    <name type="scientific">Goodea atripinnis</name>
    <dbReference type="NCBI Taxonomy" id="208336"/>
    <lineage>
        <taxon>Eukaryota</taxon>
        <taxon>Metazoa</taxon>
        <taxon>Chordata</taxon>
        <taxon>Craniata</taxon>
        <taxon>Vertebrata</taxon>
        <taxon>Euteleostomi</taxon>
        <taxon>Actinopterygii</taxon>
        <taxon>Neopterygii</taxon>
        <taxon>Teleostei</taxon>
        <taxon>Neoteleostei</taxon>
        <taxon>Acanthomorphata</taxon>
        <taxon>Ovalentaria</taxon>
        <taxon>Atherinomorphae</taxon>
        <taxon>Cyprinodontiformes</taxon>
        <taxon>Goodeidae</taxon>
        <taxon>Goodea</taxon>
    </lineage>
</organism>
<feature type="domain" description="SAM" evidence="1">
    <location>
        <begin position="40"/>
        <end position="103"/>
    </location>
</feature>
<evidence type="ECO:0000313" key="3">
    <source>
        <dbReference type="Proteomes" id="UP001476798"/>
    </source>
</evidence>
<dbReference type="Pfam" id="PF00536">
    <property type="entry name" value="SAM_1"/>
    <property type="match status" value="1"/>
</dbReference>
<sequence>MASRKRVIEPALSTDEEFKTPEKRVSVVRGSQPDSDFMRWGVGETCQYLQREGLGEWKDTFRAEKITGVGLRYLRDADLEKIGIKRLGDRLRILHSLSKLWQIEAELSKVKAFRQRQTVKAVKIT</sequence>
<accession>A0ABV0NFS5</accession>
<protein>
    <recommendedName>
        <fullName evidence="1">SAM domain-containing protein</fullName>
    </recommendedName>
</protein>
<name>A0ABV0NFS5_9TELE</name>
<evidence type="ECO:0000259" key="1">
    <source>
        <dbReference type="PROSITE" id="PS50105"/>
    </source>
</evidence>
<proteinExistence type="predicted"/>
<keyword evidence="3" id="KW-1185">Reference proteome</keyword>